<evidence type="ECO:0000256" key="1">
    <source>
        <dbReference type="ARBA" id="ARBA00022574"/>
    </source>
</evidence>
<dbReference type="PANTHER" id="PTHR15574:SF40">
    <property type="entry name" value="WD AND TETRATRICOPEPTIDE REPEATS PROTEIN 1"/>
    <property type="match status" value="1"/>
</dbReference>
<proteinExistence type="predicted"/>
<feature type="compositionally biased region" description="Acidic residues" evidence="4">
    <location>
        <begin position="366"/>
        <end position="380"/>
    </location>
</feature>
<accession>A0A9P6ETD2</accession>
<name>A0A9P6ETD2_9AGAR</name>
<dbReference type="SMART" id="SM00320">
    <property type="entry name" value="WD40"/>
    <property type="match status" value="5"/>
</dbReference>
<dbReference type="GO" id="GO:0045717">
    <property type="term" value="P:negative regulation of fatty acid biosynthetic process"/>
    <property type="evidence" value="ECO:0007669"/>
    <property type="project" value="TreeGrafter"/>
</dbReference>
<dbReference type="PANTHER" id="PTHR15574">
    <property type="entry name" value="WD REPEAT DOMAIN-CONTAINING FAMILY"/>
    <property type="match status" value="1"/>
</dbReference>
<feature type="region of interest" description="Disordered" evidence="4">
    <location>
        <begin position="351"/>
        <end position="384"/>
    </location>
</feature>
<dbReference type="EMBL" id="MU157826">
    <property type="protein sequence ID" value="KAF9534294.1"/>
    <property type="molecule type" value="Genomic_DNA"/>
</dbReference>
<protein>
    <submittedName>
        <fullName evidence="5">WD40-repeat-containing domain protein</fullName>
    </submittedName>
</protein>
<evidence type="ECO:0000256" key="2">
    <source>
        <dbReference type="ARBA" id="ARBA00022737"/>
    </source>
</evidence>
<dbReference type="AlphaFoldDB" id="A0A9P6ETD2"/>
<sequence>MAASLHHRSSFLIARSAFPALPSASNTEYRRKACLALAYSKALDRVNVLGGNGDEGHTGCVNALAWARDGEFLISGGDDTTVRLWKLDTCHSTSEYPFTSRCVIHTGHTANIFSAQMLPHSWKIATAAGDNEVRVFDVRSALSTTTSFDREVSLSARQSCLRVIRCHSDRVKRVITEESQDAFLTVSEDGTVRQHDLRTPHNCSGSSPCADPLVDLGLELCTLSLSPLTPYQFVVAGDGPYAYLFDRRHSRRTLEARWGSIPGAGQDLTTCVRKFGRTNDAPPREPFRRDHVTAVRMASSNSHEVLVSFSGDAVYLFSTTDDPEIEESMSRKSSASDLHAKVNSLTAKTDINASKVTESHENVVSYDEEEDEEDDDEDAKEDTIQPDVPLVKPRMRFKGARNVATIKDVNFLGPNDEWVTSGSDDGNFFIWNKSSGALHGIYEGDSSVVNMVEGHPTLPLIAVSGIDYTVKLFAPARLPSRFSKMDDADSIIETNQIMRRTRVVSLGSLRAMLGDSAIQVAPGVDIENIRVGVPDCTNQ</sequence>
<keyword evidence="6" id="KW-1185">Reference proteome</keyword>
<dbReference type="Gene3D" id="2.130.10.10">
    <property type="entry name" value="YVTN repeat-like/Quinoprotein amine dehydrogenase"/>
    <property type="match status" value="3"/>
</dbReference>
<dbReference type="OrthoDB" id="2414538at2759"/>
<evidence type="ECO:0000313" key="5">
    <source>
        <dbReference type="EMBL" id="KAF9534294.1"/>
    </source>
</evidence>
<keyword evidence="2" id="KW-0677">Repeat</keyword>
<dbReference type="InterPro" id="IPR045151">
    <property type="entry name" value="DCAF8"/>
</dbReference>
<dbReference type="InterPro" id="IPR036322">
    <property type="entry name" value="WD40_repeat_dom_sf"/>
</dbReference>
<dbReference type="InterPro" id="IPR015943">
    <property type="entry name" value="WD40/YVTN_repeat-like_dom_sf"/>
</dbReference>
<evidence type="ECO:0000256" key="3">
    <source>
        <dbReference type="PROSITE-ProRule" id="PRU00221"/>
    </source>
</evidence>
<dbReference type="GO" id="GO:0005737">
    <property type="term" value="C:cytoplasm"/>
    <property type="evidence" value="ECO:0007669"/>
    <property type="project" value="TreeGrafter"/>
</dbReference>
<feature type="repeat" description="WD" evidence="3">
    <location>
        <begin position="54"/>
        <end position="95"/>
    </location>
</feature>
<dbReference type="SUPFAM" id="SSF50978">
    <property type="entry name" value="WD40 repeat-like"/>
    <property type="match status" value="1"/>
</dbReference>
<keyword evidence="1 3" id="KW-0853">WD repeat</keyword>
<evidence type="ECO:0000313" key="6">
    <source>
        <dbReference type="Proteomes" id="UP000807306"/>
    </source>
</evidence>
<feature type="repeat" description="WD" evidence="3">
    <location>
        <begin position="105"/>
        <end position="146"/>
    </location>
</feature>
<dbReference type="PROSITE" id="PS50294">
    <property type="entry name" value="WD_REPEATS_REGION"/>
    <property type="match status" value="1"/>
</dbReference>
<comment type="caution">
    <text evidence="5">The sequence shown here is derived from an EMBL/GenBank/DDBJ whole genome shotgun (WGS) entry which is preliminary data.</text>
</comment>
<gene>
    <name evidence="5" type="ORF">CPB83DRAFT_781730</name>
</gene>
<evidence type="ECO:0000256" key="4">
    <source>
        <dbReference type="SAM" id="MobiDB-lite"/>
    </source>
</evidence>
<dbReference type="GO" id="GO:0080008">
    <property type="term" value="C:Cul4-RING E3 ubiquitin ligase complex"/>
    <property type="evidence" value="ECO:0007669"/>
    <property type="project" value="TreeGrafter"/>
</dbReference>
<dbReference type="InterPro" id="IPR001680">
    <property type="entry name" value="WD40_rpt"/>
</dbReference>
<reference evidence="5" key="1">
    <citation type="submission" date="2020-11" db="EMBL/GenBank/DDBJ databases">
        <authorList>
            <consortium name="DOE Joint Genome Institute"/>
            <person name="Ahrendt S."/>
            <person name="Riley R."/>
            <person name="Andreopoulos W."/>
            <person name="Labutti K."/>
            <person name="Pangilinan J."/>
            <person name="Ruiz-Duenas F.J."/>
            <person name="Barrasa J.M."/>
            <person name="Sanchez-Garcia M."/>
            <person name="Camarero S."/>
            <person name="Miyauchi S."/>
            <person name="Serrano A."/>
            <person name="Linde D."/>
            <person name="Babiker R."/>
            <person name="Drula E."/>
            <person name="Ayuso-Fernandez I."/>
            <person name="Pacheco R."/>
            <person name="Padilla G."/>
            <person name="Ferreira P."/>
            <person name="Barriuso J."/>
            <person name="Kellner H."/>
            <person name="Castanera R."/>
            <person name="Alfaro M."/>
            <person name="Ramirez L."/>
            <person name="Pisabarro A.G."/>
            <person name="Kuo A."/>
            <person name="Tritt A."/>
            <person name="Lipzen A."/>
            <person name="He G."/>
            <person name="Yan M."/>
            <person name="Ng V."/>
            <person name="Cullen D."/>
            <person name="Martin F."/>
            <person name="Rosso M.-N."/>
            <person name="Henrissat B."/>
            <person name="Hibbett D."/>
            <person name="Martinez A.T."/>
            <person name="Grigoriev I.V."/>
        </authorList>
    </citation>
    <scope>NUCLEOTIDE SEQUENCE</scope>
    <source>
        <strain evidence="5">CBS 506.95</strain>
    </source>
</reference>
<dbReference type="Pfam" id="PF00400">
    <property type="entry name" value="WD40"/>
    <property type="match status" value="2"/>
</dbReference>
<dbReference type="Proteomes" id="UP000807306">
    <property type="component" value="Unassembled WGS sequence"/>
</dbReference>
<dbReference type="PROSITE" id="PS50082">
    <property type="entry name" value="WD_REPEATS_2"/>
    <property type="match status" value="2"/>
</dbReference>
<organism evidence="5 6">
    <name type="scientific">Crepidotus variabilis</name>
    <dbReference type="NCBI Taxonomy" id="179855"/>
    <lineage>
        <taxon>Eukaryota</taxon>
        <taxon>Fungi</taxon>
        <taxon>Dikarya</taxon>
        <taxon>Basidiomycota</taxon>
        <taxon>Agaricomycotina</taxon>
        <taxon>Agaricomycetes</taxon>
        <taxon>Agaricomycetidae</taxon>
        <taxon>Agaricales</taxon>
        <taxon>Agaricineae</taxon>
        <taxon>Crepidotaceae</taxon>
        <taxon>Crepidotus</taxon>
    </lineage>
</organism>